<dbReference type="GO" id="GO:0003700">
    <property type="term" value="F:DNA-binding transcription factor activity"/>
    <property type="evidence" value="ECO:0007669"/>
    <property type="project" value="TreeGrafter"/>
</dbReference>
<dbReference type="Gene3D" id="1.10.357.10">
    <property type="entry name" value="Tetracycline Repressor, domain 2"/>
    <property type="match status" value="1"/>
</dbReference>
<dbReference type="GO" id="GO:0000976">
    <property type="term" value="F:transcription cis-regulatory region binding"/>
    <property type="evidence" value="ECO:0007669"/>
    <property type="project" value="TreeGrafter"/>
</dbReference>
<dbReference type="HOGENOM" id="CLU_069356_27_0_5"/>
<evidence type="ECO:0000256" key="4">
    <source>
        <dbReference type="PROSITE-ProRule" id="PRU00335"/>
    </source>
</evidence>
<evidence type="ECO:0000259" key="5">
    <source>
        <dbReference type="PROSITE" id="PS50977"/>
    </source>
</evidence>
<accession>B0T2R1</accession>
<evidence type="ECO:0000313" key="6">
    <source>
        <dbReference type="EMBL" id="ABZ72312.1"/>
    </source>
</evidence>
<dbReference type="Gene3D" id="1.10.10.60">
    <property type="entry name" value="Homeodomain-like"/>
    <property type="match status" value="1"/>
</dbReference>
<evidence type="ECO:0000256" key="3">
    <source>
        <dbReference type="ARBA" id="ARBA00023163"/>
    </source>
</evidence>
<dbReference type="KEGG" id="cak:Caul_3185"/>
<feature type="domain" description="HTH tetR-type" evidence="5">
    <location>
        <begin position="12"/>
        <end position="72"/>
    </location>
</feature>
<dbReference type="eggNOG" id="COG1309">
    <property type="taxonomic scope" value="Bacteria"/>
</dbReference>
<evidence type="ECO:0000256" key="2">
    <source>
        <dbReference type="ARBA" id="ARBA00023125"/>
    </source>
</evidence>
<dbReference type="AlphaFoldDB" id="B0T2R1"/>
<keyword evidence="2 4" id="KW-0238">DNA-binding</keyword>
<dbReference type="PRINTS" id="PR00455">
    <property type="entry name" value="HTHTETR"/>
</dbReference>
<feature type="DNA-binding region" description="H-T-H motif" evidence="4">
    <location>
        <begin position="35"/>
        <end position="54"/>
    </location>
</feature>
<dbReference type="Pfam" id="PF00440">
    <property type="entry name" value="TetR_N"/>
    <property type="match status" value="1"/>
</dbReference>
<reference evidence="6" key="1">
    <citation type="submission" date="2008-01" db="EMBL/GenBank/DDBJ databases">
        <title>Complete sequence of chromosome of Caulobacter sp. K31.</title>
        <authorList>
            <consortium name="US DOE Joint Genome Institute"/>
            <person name="Copeland A."/>
            <person name="Lucas S."/>
            <person name="Lapidus A."/>
            <person name="Barry K."/>
            <person name="Glavina del Rio T."/>
            <person name="Dalin E."/>
            <person name="Tice H."/>
            <person name="Pitluck S."/>
            <person name="Bruce D."/>
            <person name="Goodwin L."/>
            <person name="Thompson L.S."/>
            <person name="Brettin T."/>
            <person name="Detter J.C."/>
            <person name="Han C."/>
            <person name="Schmutz J."/>
            <person name="Larimer F."/>
            <person name="Land M."/>
            <person name="Hauser L."/>
            <person name="Kyrpides N."/>
            <person name="Kim E."/>
            <person name="Stephens C."/>
            <person name="Richardson P."/>
        </authorList>
    </citation>
    <scope>NUCLEOTIDE SEQUENCE [LARGE SCALE GENOMIC DNA]</scope>
    <source>
        <strain evidence="6">K31</strain>
    </source>
</reference>
<sequence length="208" mass="22896">MIQDVKPRLDRDARREAILDVASDVFLEEGYANASMSTIAARVGGSKGTLYNYFKNKEQLFAAYVVRHCAWQRDAMFEISSELGDIREALTKVGRTYLSIVLSDFSMANFRLIVAEAQRTPEIGLAFYEAGPKSGSRLLGAMLQKAVDSGQLKIDDPVRAAQQFIGLCQNSMLKARLCNAMAAPTPEEVDREVLSAVNMFLAAYGSNP</sequence>
<evidence type="ECO:0000256" key="1">
    <source>
        <dbReference type="ARBA" id="ARBA00023015"/>
    </source>
</evidence>
<organism evidence="6">
    <name type="scientific">Caulobacter sp. (strain K31)</name>
    <dbReference type="NCBI Taxonomy" id="366602"/>
    <lineage>
        <taxon>Bacteria</taxon>
        <taxon>Pseudomonadati</taxon>
        <taxon>Pseudomonadota</taxon>
        <taxon>Alphaproteobacteria</taxon>
        <taxon>Caulobacterales</taxon>
        <taxon>Caulobacteraceae</taxon>
        <taxon>Caulobacter</taxon>
    </lineage>
</organism>
<keyword evidence="1" id="KW-0805">Transcription regulation</keyword>
<dbReference type="OrthoDB" id="9816431at2"/>
<dbReference type="PANTHER" id="PTHR30055:SF119">
    <property type="entry name" value="NALC"/>
    <property type="match status" value="1"/>
</dbReference>
<keyword evidence="3" id="KW-0804">Transcription</keyword>
<dbReference type="SUPFAM" id="SSF48498">
    <property type="entry name" value="Tetracyclin repressor-like, C-terminal domain"/>
    <property type="match status" value="1"/>
</dbReference>
<dbReference type="FunFam" id="1.10.10.60:FF:000141">
    <property type="entry name" value="TetR family transcriptional regulator"/>
    <property type="match status" value="1"/>
</dbReference>
<protein>
    <submittedName>
        <fullName evidence="6">Transcriptional regulator, TetR family</fullName>
    </submittedName>
</protein>
<dbReference type="EMBL" id="CP000927">
    <property type="protein sequence ID" value="ABZ72312.1"/>
    <property type="molecule type" value="Genomic_DNA"/>
</dbReference>
<dbReference type="SUPFAM" id="SSF46689">
    <property type="entry name" value="Homeodomain-like"/>
    <property type="match status" value="1"/>
</dbReference>
<dbReference type="InterPro" id="IPR001647">
    <property type="entry name" value="HTH_TetR"/>
</dbReference>
<dbReference type="PROSITE" id="PS50977">
    <property type="entry name" value="HTH_TETR_2"/>
    <property type="match status" value="1"/>
</dbReference>
<dbReference type="InterPro" id="IPR039536">
    <property type="entry name" value="TetR_C_Proteobacteria"/>
</dbReference>
<dbReference type="STRING" id="366602.Caul_3185"/>
<dbReference type="InterPro" id="IPR050109">
    <property type="entry name" value="HTH-type_TetR-like_transc_reg"/>
</dbReference>
<dbReference type="PANTHER" id="PTHR30055">
    <property type="entry name" value="HTH-TYPE TRANSCRIPTIONAL REGULATOR RUTR"/>
    <property type="match status" value="1"/>
</dbReference>
<dbReference type="Pfam" id="PF14246">
    <property type="entry name" value="TetR_C_7"/>
    <property type="match status" value="1"/>
</dbReference>
<dbReference type="InterPro" id="IPR009057">
    <property type="entry name" value="Homeodomain-like_sf"/>
</dbReference>
<proteinExistence type="predicted"/>
<dbReference type="InterPro" id="IPR036271">
    <property type="entry name" value="Tet_transcr_reg_TetR-rel_C_sf"/>
</dbReference>
<name>B0T2R1_CAUSK</name>
<gene>
    <name evidence="6" type="ordered locus">Caul_3185</name>
</gene>